<keyword evidence="7" id="KW-0539">Nucleus</keyword>
<evidence type="ECO:0000259" key="10">
    <source>
        <dbReference type="PROSITE" id="PS50157"/>
    </source>
</evidence>
<sequence>MKRKRHARHDQALKEQENSSSTKSFRSNITGKLQTLLNGFVSELQSISEDKRQNVALLFSPQYKEVNGTNDSSAVKSALPSLANSPDSTKVLQNFIDSAKSRISGLLNNNQENQISGGNNLLKKFQSSVQPKTKSLSIDPLEIQINLKFQSLLFKAFDTKKSNHVNEKQEIATSESIITEKDWQDLSRMLQDFSESARRKLHTSLTRERNSQLLNGTASVQNSPVKRSRLSLVSQRIGQNKELQKSSVNQRNSSSPVGSDSSKLTKKNAKLLKMDSSSESTDNSSSPRNPFDEGCMLLLSDAEKCPKYIDLQFSSDSDLDEPEDNEPPNSHMQNSESEDEVIVLGEKSKTYQEVTLEEDDDGQVHESVIEKVVEKCPKKEKSIEELVFNCSKCDKSFRVQSLLQFHIKMHTAENPSSKASEYHCPNSGSSSEDECSSPERPSNLNLRVKKEKGNTKITSKISSIKKNRREKYKKRRNKESSKCSL</sequence>
<protein>
    <recommendedName>
        <fullName evidence="10">C2H2-type domain-containing protein</fullName>
    </recommendedName>
</protein>
<dbReference type="InterPro" id="IPR036236">
    <property type="entry name" value="Znf_C2H2_sf"/>
</dbReference>
<evidence type="ECO:0000313" key="11">
    <source>
        <dbReference type="EMBL" id="CAL1293851.1"/>
    </source>
</evidence>
<evidence type="ECO:0000256" key="6">
    <source>
        <dbReference type="ARBA" id="ARBA00023125"/>
    </source>
</evidence>
<dbReference type="EMBL" id="CAXIEN010000336">
    <property type="protein sequence ID" value="CAL1293851.1"/>
    <property type="molecule type" value="Genomic_DNA"/>
</dbReference>
<evidence type="ECO:0000256" key="7">
    <source>
        <dbReference type="ARBA" id="ARBA00023242"/>
    </source>
</evidence>
<keyword evidence="12" id="KW-1185">Reference proteome</keyword>
<keyword evidence="6" id="KW-0238">DNA-binding</keyword>
<evidence type="ECO:0000313" key="12">
    <source>
        <dbReference type="Proteomes" id="UP001497382"/>
    </source>
</evidence>
<gene>
    <name evidence="11" type="ORF">LARSCL_LOCUS18440</name>
</gene>
<feature type="region of interest" description="Disordered" evidence="9">
    <location>
        <begin position="236"/>
        <end position="293"/>
    </location>
</feature>
<reference evidence="11 12" key="1">
    <citation type="submission" date="2024-04" db="EMBL/GenBank/DDBJ databases">
        <authorList>
            <person name="Rising A."/>
            <person name="Reimegard J."/>
            <person name="Sonavane S."/>
            <person name="Akerstrom W."/>
            <person name="Nylinder S."/>
            <person name="Hedman E."/>
            <person name="Kallberg Y."/>
        </authorList>
    </citation>
    <scope>NUCLEOTIDE SEQUENCE [LARGE SCALE GENOMIC DNA]</scope>
</reference>
<evidence type="ECO:0000256" key="3">
    <source>
        <dbReference type="ARBA" id="ARBA00022737"/>
    </source>
</evidence>
<feature type="region of interest" description="Disordered" evidence="9">
    <location>
        <begin position="413"/>
        <end position="485"/>
    </location>
</feature>
<evidence type="ECO:0000256" key="9">
    <source>
        <dbReference type="SAM" id="MobiDB-lite"/>
    </source>
</evidence>
<comment type="subcellular location">
    <subcellularLocation>
        <location evidence="1">Nucleus</location>
    </subcellularLocation>
</comment>
<feature type="region of interest" description="Disordered" evidence="9">
    <location>
        <begin position="314"/>
        <end position="340"/>
    </location>
</feature>
<dbReference type="PROSITE" id="PS50157">
    <property type="entry name" value="ZINC_FINGER_C2H2_2"/>
    <property type="match status" value="1"/>
</dbReference>
<dbReference type="FunFam" id="3.30.160.60:FF:001009">
    <property type="entry name" value="Zinc finger protein 26"/>
    <property type="match status" value="1"/>
</dbReference>
<dbReference type="GO" id="GO:0003677">
    <property type="term" value="F:DNA binding"/>
    <property type="evidence" value="ECO:0007669"/>
    <property type="project" value="UniProtKB-KW"/>
</dbReference>
<evidence type="ECO:0000256" key="1">
    <source>
        <dbReference type="ARBA" id="ARBA00004123"/>
    </source>
</evidence>
<feature type="compositionally biased region" description="Polar residues" evidence="9">
    <location>
        <begin position="245"/>
        <end position="262"/>
    </location>
</feature>
<proteinExistence type="predicted"/>
<evidence type="ECO:0000256" key="8">
    <source>
        <dbReference type="PROSITE-ProRule" id="PRU00042"/>
    </source>
</evidence>
<feature type="compositionally biased region" description="Basic residues" evidence="9">
    <location>
        <begin position="463"/>
        <end position="477"/>
    </location>
</feature>
<keyword evidence="4 8" id="KW-0863">Zinc-finger</keyword>
<keyword evidence="5" id="KW-0862">Zinc</keyword>
<feature type="compositionally biased region" description="Acidic residues" evidence="9">
    <location>
        <begin position="317"/>
        <end position="326"/>
    </location>
</feature>
<name>A0AAV2BC85_9ARAC</name>
<accession>A0AAV2BC85</accession>
<dbReference type="SUPFAM" id="SSF57667">
    <property type="entry name" value="beta-beta-alpha zinc fingers"/>
    <property type="match status" value="1"/>
</dbReference>
<feature type="region of interest" description="Disordered" evidence="9">
    <location>
        <begin position="1"/>
        <end position="26"/>
    </location>
</feature>
<dbReference type="Proteomes" id="UP001497382">
    <property type="component" value="Unassembled WGS sequence"/>
</dbReference>
<evidence type="ECO:0000256" key="4">
    <source>
        <dbReference type="ARBA" id="ARBA00022771"/>
    </source>
</evidence>
<comment type="caution">
    <text evidence="11">The sequence shown here is derived from an EMBL/GenBank/DDBJ whole genome shotgun (WGS) entry which is preliminary data.</text>
</comment>
<dbReference type="PROSITE" id="PS00028">
    <property type="entry name" value="ZINC_FINGER_C2H2_1"/>
    <property type="match status" value="1"/>
</dbReference>
<dbReference type="GO" id="GO:0005634">
    <property type="term" value="C:nucleus"/>
    <property type="evidence" value="ECO:0007669"/>
    <property type="project" value="UniProtKB-SubCell"/>
</dbReference>
<keyword evidence="3" id="KW-0677">Repeat</keyword>
<dbReference type="AlphaFoldDB" id="A0AAV2BC85"/>
<organism evidence="11 12">
    <name type="scientific">Larinioides sclopetarius</name>
    <dbReference type="NCBI Taxonomy" id="280406"/>
    <lineage>
        <taxon>Eukaryota</taxon>
        <taxon>Metazoa</taxon>
        <taxon>Ecdysozoa</taxon>
        <taxon>Arthropoda</taxon>
        <taxon>Chelicerata</taxon>
        <taxon>Arachnida</taxon>
        <taxon>Araneae</taxon>
        <taxon>Araneomorphae</taxon>
        <taxon>Entelegynae</taxon>
        <taxon>Araneoidea</taxon>
        <taxon>Araneidae</taxon>
        <taxon>Larinioides</taxon>
    </lineage>
</organism>
<dbReference type="InterPro" id="IPR013087">
    <property type="entry name" value="Znf_C2H2_type"/>
</dbReference>
<dbReference type="Gene3D" id="3.30.160.60">
    <property type="entry name" value="Classic Zinc Finger"/>
    <property type="match status" value="1"/>
</dbReference>
<feature type="domain" description="C2H2-type" evidence="10">
    <location>
        <begin position="388"/>
        <end position="415"/>
    </location>
</feature>
<evidence type="ECO:0000256" key="5">
    <source>
        <dbReference type="ARBA" id="ARBA00022833"/>
    </source>
</evidence>
<evidence type="ECO:0000256" key="2">
    <source>
        <dbReference type="ARBA" id="ARBA00022723"/>
    </source>
</evidence>
<feature type="compositionally biased region" description="Low complexity" evidence="9">
    <location>
        <begin position="277"/>
        <end position="286"/>
    </location>
</feature>
<keyword evidence="2" id="KW-0479">Metal-binding</keyword>
<dbReference type="GO" id="GO:0008270">
    <property type="term" value="F:zinc ion binding"/>
    <property type="evidence" value="ECO:0007669"/>
    <property type="project" value="UniProtKB-KW"/>
</dbReference>